<dbReference type="EMBL" id="JAGGJU010000012">
    <property type="protein sequence ID" value="MBP1852666.1"/>
    <property type="molecule type" value="Genomic_DNA"/>
</dbReference>
<comment type="caution">
    <text evidence="4">The sequence shown here is derived from an EMBL/GenBank/DDBJ whole genome shotgun (WGS) entry which is preliminary data.</text>
</comment>
<dbReference type="InterPro" id="IPR011646">
    <property type="entry name" value="KAP_P-loop"/>
</dbReference>
<keyword evidence="2" id="KW-0472">Membrane</keyword>
<name>A0ABS4E430_9HYPH</name>
<keyword evidence="2" id="KW-0812">Transmembrane</keyword>
<proteinExistence type="predicted"/>
<dbReference type="Pfam" id="PF07693">
    <property type="entry name" value="KAP_NTPase"/>
    <property type="match status" value="1"/>
</dbReference>
<sequence length="902" mass="100734">METNRFQDGQLLASYLVAQPIEVTQLIILRCSLRLMCSLEFAIKSSKWSIAQKSSLILQVFRANFISWVAAAYPDFNLKLAAARAAVAAQSADGAFSARASAAYAAEAFADRETALERAVSLVATFQEPSYSLWAAVENDLALYRNDEGAVLIRQPLWVGDSAPVSLAKQSRDFQKSLSQIGSDWMVIGDWYRAIEAGELPFAHLISGESLTIKHIASTVSFWEREPRVVMRDISERLGNSFRDILPNDSNDGGAGTEPKTNIDTKNRSRKFDLTSTLSNFRGDGPARDEDHLNRAHIAFALAGRLNLIWDELNLPSAVGKKSADVFDSILWTGLRPRRWHDDLLPGFVVHVDAPWGGGKTSFARYLEQILNPYRNAGPLPEWLRPLLTENNWPERHRRPWHIVNFNAWRHQHVSPPWWVFFDAIRVQCSTAARAETNQRDDQLPPPAPLNGYFDWCARHSEAVARWLRQWVWGTVTPEIKLGGIATIAVLAMTLLFYHWGLLAIGDGGLQLNGGPVFLTAIVTLGGVAALKSLIQAFATSLFLGSPAAAKSYALGAGDPLDRFRTHFAWMIASFRRPVLVVIDDLDRCEPAYVAGLLSGMQTILTSQRVIYLLLGDRDWIERSFSETYKSMRASEKEDEHTFGGRFVEKSIQMSFVLPEVQDPEKTAYVRQVLDLEDPAKTVSGPPVLAKDNEAGMTQAALDRISAIPEFEAREQAGADLLAKMEDSDAAQETIAAQTKALRETLSLRAAFDETVARATSHMLEPLVPLLPANPRQIKRIINTITFIEEIARLSRGTAPGSTEWQIVARWGILALDWPRAWYTLSTHPVIADHLIGRATGELDYQREKDLLKALQKREDVLRLLCFEDETEGWPKADIGSEQIEWLRQLMPPTSGQEVECT</sequence>
<evidence type="ECO:0000259" key="3">
    <source>
        <dbReference type="Pfam" id="PF07693"/>
    </source>
</evidence>
<evidence type="ECO:0000256" key="1">
    <source>
        <dbReference type="SAM" id="MobiDB-lite"/>
    </source>
</evidence>
<dbReference type="RefSeq" id="WP_209947686.1">
    <property type="nucleotide sequence ID" value="NZ_JAGGJU010000012.1"/>
</dbReference>
<keyword evidence="2" id="KW-1133">Transmembrane helix</keyword>
<evidence type="ECO:0000256" key="2">
    <source>
        <dbReference type="SAM" id="Phobius"/>
    </source>
</evidence>
<protein>
    <recommendedName>
        <fullName evidence="3">KAP NTPase domain-containing protein</fullName>
    </recommendedName>
</protein>
<dbReference type="PANTHER" id="PTHR22674:SF6">
    <property type="entry name" value="NTPASE KAP FAMILY P-LOOP DOMAIN-CONTAINING PROTEIN 1"/>
    <property type="match status" value="1"/>
</dbReference>
<gene>
    <name evidence="4" type="ORF">J2Z17_004124</name>
</gene>
<feature type="region of interest" description="Disordered" evidence="1">
    <location>
        <begin position="245"/>
        <end position="268"/>
    </location>
</feature>
<accession>A0ABS4E430</accession>
<keyword evidence="5" id="KW-1185">Reference proteome</keyword>
<evidence type="ECO:0000313" key="5">
    <source>
        <dbReference type="Proteomes" id="UP000759443"/>
    </source>
</evidence>
<feature type="domain" description="KAP NTPase" evidence="3">
    <location>
        <begin position="346"/>
        <end position="791"/>
    </location>
</feature>
<dbReference type="PANTHER" id="PTHR22674">
    <property type="entry name" value="NTPASE, KAP FAMILY P-LOOP DOMAIN-CONTAINING 1"/>
    <property type="match status" value="1"/>
</dbReference>
<organism evidence="4 5">
    <name type="scientific">Rhizobium halophytocola</name>
    <dbReference type="NCBI Taxonomy" id="735519"/>
    <lineage>
        <taxon>Bacteria</taxon>
        <taxon>Pseudomonadati</taxon>
        <taxon>Pseudomonadota</taxon>
        <taxon>Alphaproteobacteria</taxon>
        <taxon>Hyphomicrobiales</taxon>
        <taxon>Rhizobiaceae</taxon>
        <taxon>Rhizobium/Agrobacterium group</taxon>
        <taxon>Rhizobium</taxon>
    </lineage>
</organism>
<dbReference type="InterPro" id="IPR052754">
    <property type="entry name" value="NTPase_KAP_P-loop"/>
</dbReference>
<feature type="transmembrane region" description="Helical" evidence="2">
    <location>
        <begin position="482"/>
        <end position="505"/>
    </location>
</feature>
<reference evidence="4 5" key="1">
    <citation type="submission" date="2021-03" db="EMBL/GenBank/DDBJ databases">
        <title>Genomic Encyclopedia of Type Strains, Phase IV (KMG-IV): sequencing the most valuable type-strain genomes for metagenomic binning, comparative biology and taxonomic classification.</title>
        <authorList>
            <person name="Goeker M."/>
        </authorList>
    </citation>
    <scope>NUCLEOTIDE SEQUENCE [LARGE SCALE GENOMIC DNA]</scope>
    <source>
        <strain evidence="4 5">DSM 21600</strain>
    </source>
</reference>
<dbReference type="Proteomes" id="UP000759443">
    <property type="component" value="Unassembled WGS sequence"/>
</dbReference>
<feature type="transmembrane region" description="Helical" evidence="2">
    <location>
        <begin position="517"/>
        <end position="539"/>
    </location>
</feature>
<evidence type="ECO:0000313" key="4">
    <source>
        <dbReference type="EMBL" id="MBP1852666.1"/>
    </source>
</evidence>